<sequence length="160" mass="17518">MTLIVKASTEEIVATLVSIWLSQPSPAKLEVLESICLLAMIEPRMVRKPPPFSLFSNLDGGATTWSSGAAGGGAGVGTDLVVRGVNRPYKPWKQNQSMHTQNSHKTHSSYHPRILRLLLILPNFGNLTTITLKNVVTHFFIEQFSSFSTNVGYLGVTQPL</sequence>
<dbReference type="AlphaFoldDB" id="A0A9J5W919"/>
<organism evidence="1 2">
    <name type="scientific">Solanum commersonii</name>
    <name type="common">Commerson's wild potato</name>
    <name type="synonym">Commerson's nightshade</name>
    <dbReference type="NCBI Taxonomy" id="4109"/>
    <lineage>
        <taxon>Eukaryota</taxon>
        <taxon>Viridiplantae</taxon>
        <taxon>Streptophyta</taxon>
        <taxon>Embryophyta</taxon>
        <taxon>Tracheophyta</taxon>
        <taxon>Spermatophyta</taxon>
        <taxon>Magnoliopsida</taxon>
        <taxon>eudicotyledons</taxon>
        <taxon>Gunneridae</taxon>
        <taxon>Pentapetalae</taxon>
        <taxon>asterids</taxon>
        <taxon>lamiids</taxon>
        <taxon>Solanales</taxon>
        <taxon>Solanaceae</taxon>
        <taxon>Solanoideae</taxon>
        <taxon>Solaneae</taxon>
        <taxon>Solanum</taxon>
    </lineage>
</organism>
<evidence type="ECO:0000313" key="1">
    <source>
        <dbReference type="EMBL" id="KAG5572163.1"/>
    </source>
</evidence>
<gene>
    <name evidence="1" type="ORF">H5410_061929</name>
</gene>
<proteinExistence type="predicted"/>
<accession>A0A9J5W919</accession>
<dbReference type="Proteomes" id="UP000824120">
    <property type="component" value="Chromosome 12"/>
</dbReference>
<keyword evidence="2" id="KW-1185">Reference proteome</keyword>
<protein>
    <submittedName>
        <fullName evidence="1">Uncharacterized protein</fullName>
    </submittedName>
</protein>
<evidence type="ECO:0000313" key="2">
    <source>
        <dbReference type="Proteomes" id="UP000824120"/>
    </source>
</evidence>
<reference evidence="1 2" key="1">
    <citation type="submission" date="2020-09" db="EMBL/GenBank/DDBJ databases">
        <title>De no assembly of potato wild relative species, Solanum commersonii.</title>
        <authorList>
            <person name="Cho K."/>
        </authorList>
    </citation>
    <scope>NUCLEOTIDE SEQUENCE [LARGE SCALE GENOMIC DNA]</scope>
    <source>
        <strain evidence="1">LZ3.2</strain>
        <tissue evidence="1">Leaf</tissue>
    </source>
</reference>
<dbReference type="EMBL" id="JACXVP010000012">
    <property type="protein sequence ID" value="KAG5572163.1"/>
    <property type="molecule type" value="Genomic_DNA"/>
</dbReference>
<comment type="caution">
    <text evidence="1">The sequence shown here is derived from an EMBL/GenBank/DDBJ whole genome shotgun (WGS) entry which is preliminary data.</text>
</comment>
<name>A0A9J5W919_SOLCO</name>